<evidence type="ECO:0000256" key="1">
    <source>
        <dbReference type="ARBA" id="ARBA00004651"/>
    </source>
</evidence>
<evidence type="ECO:0000256" key="8">
    <source>
        <dbReference type="ARBA" id="ARBA00023136"/>
    </source>
</evidence>
<name>A0A831SQW1_PROAE</name>
<keyword evidence="4" id="KW-0813">Transport</keyword>
<keyword evidence="9" id="KW-0046">Antibiotic resistance</keyword>
<keyword evidence="8 10" id="KW-0472">Membrane</keyword>
<keyword evidence="7 10" id="KW-1133">Transmembrane helix</keyword>
<dbReference type="Pfam" id="PF01554">
    <property type="entry name" value="MatE"/>
    <property type="match status" value="2"/>
</dbReference>
<feature type="transmembrane region" description="Helical" evidence="10">
    <location>
        <begin position="138"/>
        <end position="159"/>
    </location>
</feature>
<comment type="subcellular location">
    <subcellularLocation>
        <location evidence="1">Cell membrane</location>
        <topology evidence="1">Multi-pass membrane protein</topology>
    </subcellularLocation>
</comment>
<feature type="transmembrane region" description="Helical" evidence="10">
    <location>
        <begin position="99"/>
        <end position="118"/>
    </location>
</feature>
<evidence type="ECO:0000256" key="5">
    <source>
        <dbReference type="ARBA" id="ARBA00022475"/>
    </source>
</evidence>
<protein>
    <recommendedName>
        <fullName evidence="3">Multidrug export protein MepA</fullName>
    </recommendedName>
</protein>
<dbReference type="InterPro" id="IPR048279">
    <property type="entry name" value="MdtK-like"/>
</dbReference>
<feature type="transmembrane region" description="Helical" evidence="10">
    <location>
        <begin position="394"/>
        <end position="412"/>
    </location>
</feature>
<dbReference type="GO" id="GO:0042910">
    <property type="term" value="F:xenobiotic transmembrane transporter activity"/>
    <property type="evidence" value="ECO:0007669"/>
    <property type="project" value="InterPro"/>
</dbReference>
<evidence type="ECO:0000256" key="6">
    <source>
        <dbReference type="ARBA" id="ARBA00022692"/>
    </source>
</evidence>
<dbReference type="AlphaFoldDB" id="A0A831SQW1"/>
<evidence type="ECO:0000256" key="3">
    <source>
        <dbReference type="ARBA" id="ARBA00022106"/>
    </source>
</evidence>
<feature type="transmembrane region" description="Helical" evidence="10">
    <location>
        <begin position="196"/>
        <end position="218"/>
    </location>
</feature>
<dbReference type="Proteomes" id="UP000886335">
    <property type="component" value="Unassembled WGS sequence"/>
</dbReference>
<dbReference type="InterPro" id="IPR045070">
    <property type="entry name" value="MATE_MepA-like"/>
</dbReference>
<sequence length="453" mass="49094">MTEGSFTDMTRGSIARVFFYHAIPNVLGMLALSSSGIVDGIFVGNIVGDHALASINIIMPLFSLLLGVGIMFSVGGMVRCGKYIGEGRHQAASDVFSKTLITVTLTTLLLAAAGMLFLDDVVRLLGANEALAPLVHEYLFIMLAFIVFLPVSLCLAFFVRVDGQPVFAAVVIISAALINGLLDWLFVGAWQMGLKGAALATGIAHITSFAILLVHFAAKKSVLRFSLPKQNWREMVDAAYNGMSEFANQMSAALVILVFNWVMIGRFGVEGVAAFTIMHYLFFAEQIVIYGFSDALQPIISTNFGARKPERIKGFLALATVCAISVGALLVALLLSIPEKLATLFLDNGTDATLQLTLAFISFSWPAFLWNGINVVFSAYFTAIHKPLPSAMIALSRTLVFPLLFIAVLPLFFGDAGIFVSFSVAEFITFLFVMLFFSMMQPRKVVQSSAVRV</sequence>
<reference evidence="11" key="1">
    <citation type="journal article" date="2020" name="mSystems">
        <title>Genome- and Community-Level Interaction Insights into Carbon Utilization and Element Cycling Functions of Hydrothermarchaeota in Hydrothermal Sediment.</title>
        <authorList>
            <person name="Zhou Z."/>
            <person name="Liu Y."/>
            <person name="Xu W."/>
            <person name="Pan J."/>
            <person name="Luo Z.H."/>
            <person name="Li M."/>
        </authorList>
    </citation>
    <scope>NUCLEOTIDE SEQUENCE [LARGE SCALE GENOMIC DNA]</scope>
    <source>
        <strain evidence="11">SpSt-1181</strain>
    </source>
</reference>
<feature type="transmembrane region" description="Helical" evidence="10">
    <location>
        <begin position="57"/>
        <end position="78"/>
    </location>
</feature>
<evidence type="ECO:0000256" key="7">
    <source>
        <dbReference type="ARBA" id="ARBA00022989"/>
    </source>
</evidence>
<feature type="transmembrane region" description="Helical" evidence="10">
    <location>
        <begin position="166"/>
        <end position="190"/>
    </location>
</feature>
<feature type="transmembrane region" description="Helical" evidence="10">
    <location>
        <begin position="238"/>
        <end position="259"/>
    </location>
</feature>
<dbReference type="PANTHER" id="PTHR43823:SF3">
    <property type="entry name" value="MULTIDRUG EXPORT PROTEIN MEPA"/>
    <property type="match status" value="1"/>
</dbReference>
<gene>
    <name evidence="11" type="ORF">ENN50_06045</name>
</gene>
<evidence type="ECO:0000256" key="4">
    <source>
        <dbReference type="ARBA" id="ARBA00022448"/>
    </source>
</evidence>
<feature type="transmembrane region" description="Helical" evidence="10">
    <location>
        <begin position="314"/>
        <end position="337"/>
    </location>
</feature>
<organism evidence="11">
    <name type="scientific">Prosthecochloris aestuarii</name>
    <dbReference type="NCBI Taxonomy" id="1102"/>
    <lineage>
        <taxon>Bacteria</taxon>
        <taxon>Pseudomonadati</taxon>
        <taxon>Chlorobiota</taxon>
        <taxon>Chlorobiia</taxon>
        <taxon>Chlorobiales</taxon>
        <taxon>Chlorobiaceae</taxon>
        <taxon>Prosthecochloris</taxon>
    </lineage>
</organism>
<proteinExistence type="inferred from homology"/>
<evidence type="ECO:0000256" key="9">
    <source>
        <dbReference type="ARBA" id="ARBA00023251"/>
    </source>
</evidence>
<feature type="transmembrane region" description="Helical" evidence="10">
    <location>
        <begin position="17"/>
        <end position="37"/>
    </location>
</feature>
<dbReference type="CDD" id="cd13143">
    <property type="entry name" value="MATE_MepA_like"/>
    <property type="match status" value="1"/>
</dbReference>
<dbReference type="GO" id="GO:0046677">
    <property type="term" value="P:response to antibiotic"/>
    <property type="evidence" value="ECO:0007669"/>
    <property type="project" value="UniProtKB-KW"/>
</dbReference>
<evidence type="ECO:0000256" key="10">
    <source>
        <dbReference type="SAM" id="Phobius"/>
    </source>
</evidence>
<dbReference type="InterPro" id="IPR002528">
    <property type="entry name" value="MATE_fam"/>
</dbReference>
<evidence type="ECO:0000313" key="11">
    <source>
        <dbReference type="EMBL" id="HED31231.1"/>
    </source>
</evidence>
<evidence type="ECO:0000256" key="2">
    <source>
        <dbReference type="ARBA" id="ARBA00008417"/>
    </source>
</evidence>
<feature type="transmembrane region" description="Helical" evidence="10">
    <location>
        <begin position="418"/>
        <end position="437"/>
    </location>
</feature>
<feature type="transmembrane region" description="Helical" evidence="10">
    <location>
        <begin position="271"/>
        <end position="293"/>
    </location>
</feature>
<dbReference type="GO" id="GO:0015297">
    <property type="term" value="F:antiporter activity"/>
    <property type="evidence" value="ECO:0007669"/>
    <property type="project" value="InterPro"/>
</dbReference>
<comment type="similarity">
    <text evidence="2">Belongs to the multi antimicrobial extrusion (MATE) (TC 2.A.66.1) family. MepA subfamily.</text>
</comment>
<dbReference type="PIRSF" id="PIRSF006603">
    <property type="entry name" value="DinF"/>
    <property type="match status" value="1"/>
</dbReference>
<keyword evidence="5" id="KW-1003">Cell membrane</keyword>
<dbReference type="InterPro" id="IPR051327">
    <property type="entry name" value="MATE_MepA_subfamily"/>
</dbReference>
<keyword evidence="6 10" id="KW-0812">Transmembrane</keyword>
<comment type="caution">
    <text evidence="11">The sequence shown here is derived from an EMBL/GenBank/DDBJ whole genome shotgun (WGS) entry which is preliminary data.</text>
</comment>
<dbReference type="PANTHER" id="PTHR43823">
    <property type="entry name" value="SPORULATION PROTEIN YKVU"/>
    <property type="match status" value="1"/>
</dbReference>
<dbReference type="EMBL" id="DSBW01000136">
    <property type="protein sequence ID" value="HED31231.1"/>
    <property type="molecule type" value="Genomic_DNA"/>
</dbReference>
<accession>A0A831SQW1</accession>
<feature type="transmembrane region" description="Helical" evidence="10">
    <location>
        <begin position="357"/>
        <end position="382"/>
    </location>
</feature>
<dbReference type="GO" id="GO:0005886">
    <property type="term" value="C:plasma membrane"/>
    <property type="evidence" value="ECO:0007669"/>
    <property type="project" value="UniProtKB-SubCell"/>
</dbReference>